<comment type="caution">
    <text evidence="1">The sequence shown here is derived from an EMBL/GenBank/DDBJ whole genome shotgun (WGS) entry which is preliminary data.</text>
</comment>
<sequence>MSSAIQKNNKRELIKAIVHTYLKLKGEATAKELSVFINENNLMYGSIQAGYISNILSRATVNSTDKRFKTENGVWSLNI</sequence>
<reference evidence="1" key="1">
    <citation type="submission" date="2019-08" db="EMBL/GenBank/DDBJ databases">
        <authorList>
            <person name="Kucharzyk K."/>
            <person name="Murdoch R.W."/>
            <person name="Higgins S."/>
            <person name="Loffler F."/>
        </authorList>
    </citation>
    <scope>NUCLEOTIDE SEQUENCE</scope>
</reference>
<organism evidence="1">
    <name type="scientific">bioreactor metagenome</name>
    <dbReference type="NCBI Taxonomy" id="1076179"/>
    <lineage>
        <taxon>unclassified sequences</taxon>
        <taxon>metagenomes</taxon>
        <taxon>ecological metagenomes</taxon>
    </lineage>
</organism>
<evidence type="ECO:0008006" key="2">
    <source>
        <dbReference type="Google" id="ProtNLM"/>
    </source>
</evidence>
<gene>
    <name evidence="1" type="ORF">SDC9_30503</name>
</gene>
<evidence type="ECO:0000313" key="1">
    <source>
        <dbReference type="EMBL" id="MPL84538.1"/>
    </source>
</evidence>
<proteinExistence type="predicted"/>
<dbReference type="AlphaFoldDB" id="A0A644UZN6"/>
<name>A0A644UZN6_9ZZZZ</name>
<dbReference type="EMBL" id="VSSQ01000191">
    <property type="protein sequence ID" value="MPL84538.1"/>
    <property type="molecule type" value="Genomic_DNA"/>
</dbReference>
<protein>
    <recommendedName>
        <fullName evidence="2">HTH HARE-type domain-containing protein</fullName>
    </recommendedName>
</protein>
<accession>A0A644UZN6</accession>